<evidence type="ECO:0000313" key="3">
    <source>
        <dbReference type="Proteomes" id="UP000287144"/>
    </source>
</evidence>
<protein>
    <submittedName>
        <fullName evidence="2">Uncharacterized protein</fullName>
    </submittedName>
</protein>
<reference evidence="2 3" key="1">
    <citation type="submission" date="2017-06" db="EMBL/GenBank/DDBJ databases">
        <title>Comparative genomic analysis of Ambrosia Fusariam Clade fungi.</title>
        <authorList>
            <person name="Stajich J.E."/>
            <person name="Carrillo J."/>
            <person name="Kijimoto T."/>
            <person name="Eskalen A."/>
            <person name="O'Donnell K."/>
            <person name="Kasson M."/>
        </authorList>
    </citation>
    <scope>NUCLEOTIDE SEQUENCE [LARGE SCALE GENOMIC DNA]</scope>
    <source>
        <strain evidence="2 3">NRRL62579</strain>
    </source>
</reference>
<dbReference type="AlphaFoldDB" id="A0A428UN39"/>
<dbReference type="EMBL" id="NKCK01000003">
    <property type="protein sequence ID" value="RSM15696.1"/>
    <property type="molecule type" value="Genomic_DNA"/>
</dbReference>
<sequence>MRCDVIWIRYGAIRYDPRSGAVRACVLLQVQFSSAHGGRPLPARGSVQQPRPKGTARRALAGVIGG</sequence>
<name>A0A428UN39_9HYPO</name>
<accession>A0A428UN39</accession>
<evidence type="ECO:0000313" key="2">
    <source>
        <dbReference type="EMBL" id="RSM15696.1"/>
    </source>
</evidence>
<evidence type="ECO:0000256" key="1">
    <source>
        <dbReference type="SAM" id="MobiDB-lite"/>
    </source>
</evidence>
<organism evidence="2 3">
    <name type="scientific">Fusarium oligoseptatum</name>
    <dbReference type="NCBI Taxonomy" id="2604345"/>
    <lineage>
        <taxon>Eukaryota</taxon>
        <taxon>Fungi</taxon>
        <taxon>Dikarya</taxon>
        <taxon>Ascomycota</taxon>
        <taxon>Pezizomycotina</taxon>
        <taxon>Sordariomycetes</taxon>
        <taxon>Hypocreomycetidae</taxon>
        <taxon>Hypocreales</taxon>
        <taxon>Nectriaceae</taxon>
        <taxon>Fusarium</taxon>
        <taxon>Fusarium solani species complex</taxon>
    </lineage>
</organism>
<dbReference type="Proteomes" id="UP000287144">
    <property type="component" value="Unassembled WGS sequence"/>
</dbReference>
<proteinExistence type="predicted"/>
<feature type="region of interest" description="Disordered" evidence="1">
    <location>
        <begin position="37"/>
        <end position="56"/>
    </location>
</feature>
<gene>
    <name evidence="2" type="ORF">CEP52_000620</name>
</gene>
<comment type="caution">
    <text evidence="2">The sequence shown here is derived from an EMBL/GenBank/DDBJ whole genome shotgun (WGS) entry which is preliminary data.</text>
</comment>
<keyword evidence="3" id="KW-1185">Reference proteome</keyword>